<comment type="caution">
    <text evidence="1">The sequence shown here is derived from an EMBL/GenBank/DDBJ whole genome shotgun (WGS) entry which is preliminary data.</text>
</comment>
<dbReference type="SUPFAM" id="SSF47240">
    <property type="entry name" value="Ferritin-like"/>
    <property type="match status" value="1"/>
</dbReference>
<evidence type="ECO:0000313" key="2">
    <source>
        <dbReference type="Proteomes" id="UP000646911"/>
    </source>
</evidence>
<name>A0ABR6ZHQ8_9BURK</name>
<dbReference type="EMBL" id="JACOFX010000027">
    <property type="protein sequence ID" value="MBC3911271.1"/>
    <property type="molecule type" value="Genomic_DNA"/>
</dbReference>
<proteinExistence type="predicted"/>
<organism evidence="1 2">
    <name type="scientific">Undibacterium umbellatum</name>
    <dbReference type="NCBI Taxonomy" id="2762300"/>
    <lineage>
        <taxon>Bacteria</taxon>
        <taxon>Pseudomonadati</taxon>
        <taxon>Pseudomonadota</taxon>
        <taxon>Betaproteobacteria</taxon>
        <taxon>Burkholderiales</taxon>
        <taxon>Oxalobacteraceae</taxon>
        <taxon>Undibacterium</taxon>
    </lineage>
</organism>
<evidence type="ECO:0008006" key="3">
    <source>
        <dbReference type="Google" id="ProtNLM"/>
    </source>
</evidence>
<dbReference type="InterPro" id="IPR009078">
    <property type="entry name" value="Ferritin-like_SF"/>
</dbReference>
<reference evidence="1 2" key="1">
    <citation type="submission" date="2020-08" db="EMBL/GenBank/DDBJ databases">
        <title>Novel species isolated from subtropical streams in China.</title>
        <authorList>
            <person name="Lu H."/>
        </authorList>
    </citation>
    <scope>NUCLEOTIDE SEQUENCE [LARGE SCALE GENOMIC DNA]</scope>
    <source>
        <strain evidence="1 2">NL8W</strain>
    </source>
</reference>
<dbReference type="RefSeq" id="WP_186956979.1">
    <property type="nucleotide sequence ID" value="NZ_JACOFX010000027.1"/>
</dbReference>
<sequence>MLKSSVTDVELHKIQCETKITSSLKIDCNNLSEIQALDLANCLPFLACGEESAVHAFSHSLLKGVTSEEAEEMYGIAADELRHASYLESLRSELPKPSIHLPVDAMSRFFRRMLTKNSALHFAQVAALDLSVCRLISTLLHPHAGLRNHAQIRDILGEIARDEARHVSVARNMAIKLGMTPLALAKVNLDIDLQLSNLLSPIRPSLDRLSRRGNPCPV</sequence>
<evidence type="ECO:0000313" key="1">
    <source>
        <dbReference type="EMBL" id="MBC3911271.1"/>
    </source>
</evidence>
<gene>
    <name evidence="1" type="ORF">H8L47_27295</name>
</gene>
<keyword evidence="2" id="KW-1185">Reference proteome</keyword>
<accession>A0ABR6ZHQ8</accession>
<dbReference type="Proteomes" id="UP000646911">
    <property type="component" value="Unassembled WGS sequence"/>
</dbReference>
<protein>
    <recommendedName>
        <fullName evidence="3">Ferritin-like domain-containing protein</fullName>
    </recommendedName>
</protein>